<keyword evidence="1" id="KW-0812">Transmembrane</keyword>
<dbReference type="AlphaFoldDB" id="A0A9X8WIY1"/>
<feature type="transmembrane region" description="Helical" evidence="1">
    <location>
        <begin position="12"/>
        <end position="32"/>
    </location>
</feature>
<name>A0A9X8WIY1_9CORY</name>
<dbReference type="EMBL" id="FTMH01000016">
    <property type="protein sequence ID" value="SIQ50500.1"/>
    <property type="molecule type" value="Genomic_DNA"/>
</dbReference>
<feature type="transmembrane region" description="Helical" evidence="1">
    <location>
        <begin position="108"/>
        <end position="128"/>
    </location>
</feature>
<comment type="caution">
    <text evidence="2">The sequence shown here is derived from an EMBL/GenBank/DDBJ whole genome shotgun (WGS) entry which is preliminary data.</text>
</comment>
<dbReference type="Proteomes" id="UP000185547">
    <property type="component" value="Unassembled WGS sequence"/>
</dbReference>
<feature type="transmembrane region" description="Helical" evidence="1">
    <location>
        <begin position="38"/>
        <end position="63"/>
    </location>
</feature>
<gene>
    <name evidence="2" type="ORF">SAMN05421802_11649</name>
</gene>
<organism evidence="2 3">
    <name type="scientific">Corynebacterium afermentans</name>
    <dbReference type="NCBI Taxonomy" id="38286"/>
    <lineage>
        <taxon>Bacteria</taxon>
        <taxon>Bacillati</taxon>
        <taxon>Actinomycetota</taxon>
        <taxon>Actinomycetes</taxon>
        <taxon>Mycobacteriales</taxon>
        <taxon>Corynebacteriaceae</taxon>
        <taxon>Corynebacterium</taxon>
    </lineage>
</organism>
<reference evidence="2 3" key="1">
    <citation type="submission" date="2017-01" db="EMBL/GenBank/DDBJ databases">
        <authorList>
            <person name="Varghese N."/>
            <person name="Submissions S."/>
        </authorList>
    </citation>
    <scope>NUCLEOTIDE SEQUENCE [LARGE SCALE GENOMIC DNA]</scope>
    <source>
        <strain evidence="2 3">DSM 44280</strain>
    </source>
</reference>
<proteinExistence type="predicted"/>
<keyword evidence="3" id="KW-1185">Reference proteome</keyword>
<evidence type="ECO:0000256" key="1">
    <source>
        <dbReference type="SAM" id="Phobius"/>
    </source>
</evidence>
<feature type="transmembrane region" description="Helical" evidence="1">
    <location>
        <begin position="75"/>
        <end position="96"/>
    </location>
</feature>
<protein>
    <submittedName>
        <fullName evidence="2">Uncharacterized protein</fullName>
    </submittedName>
</protein>
<keyword evidence="1" id="KW-1133">Transmembrane helix</keyword>
<keyword evidence="1" id="KW-0472">Membrane</keyword>
<sequence>MLFTMSARSILWAYLASVVAVPGAFVAGIGLAGDRLTHATTCLIGIGVVVLTSVGSVGWAAAYTRATRAQRGTTVAVWIATACLLVGLGSTGHVFWEEYQAGMSLPVINLFLYLIPLGLLILLGSAVAQTAARTSRARGERQR</sequence>
<evidence type="ECO:0000313" key="3">
    <source>
        <dbReference type="Proteomes" id="UP000185547"/>
    </source>
</evidence>
<accession>A0A9X8WIY1</accession>
<evidence type="ECO:0000313" key="2">
    <source>
        <dbReference type="EMBL" id="SIQ50500.1"/>
    </source>
</evidence>